<evidence type="ECO:0000256" key="1">
    <source>
        <dbReference type="SAM" id="MobiDB-lite"/>
    </source>
</evidence>
<dbReference type="GO" id="GO:0051014">
    <property type="term" value="P:actin filament severing"/>
    <property type="evidence" value="ECO:0007669"/>
    <property type="project" value="TreeGrafter"/>
</dbReference>
<dbReference type="GO" id="GO:0008154">
    <property type="term" value="P:actin polymerization or depolymerization"/>
    <property type="evidence" value="ECO:0007669"/>
    <property type="project" value="TreeGrafter"/>
</dbReference>
<name>A0AA40C1D3_9PEZI</name>
<dbReference type="SMART" id="SM00262">
    <property type="entry name" value="GEL"/>
    <property type="match status" value="2"/>
</dbReference>
<dbReference type="GO" id="GO:0015629">
    <property type="term" value="C:actin cytoskeleton"/>
    <property type="evidence" value="ECO:0007669"/>
    <property type="project" value="TreeGrafter"/>
</dbReference>
<dbReference type="GO" id="GO:0005737">
    <property type="term" value="C:cytoplasm"/>
    <property type="evidence" value="ECO:0007669"/>
    <property type="project" value="TreeGrafter"/>
</dbReference>
<feature type="compositionally biased region" description="Basic and acidic residues" evidence="1">
    <location>
        <begin position="262"/>
        <end position="272"/>
    </location>
</feature>
<protein>
    <recommendedName>
        <fullName evidence="6">Gelsolin</fullName>
    </recommendedName>
</protein>
<feature type="compositionally biased region" description="Low complexity" evidence="1">
    <location>
        <begin position="86"/>
        <end position="95"/>
    </location>
</feature>
<dbReference type="Pfam" id="PF25480">
    <property type="entry name" value="DUF7904"/>
    <property type="match status" value="1"/>
</dbReference>
<dbReference type="PANTHER" id="PTHR11977:SF133">
    <property type="entry name" value="DUF4045 DOMAIN-CONTAINING PROTEIN"/>
    <property type="match status" value="1"/>
</dbReference>
<feature type="domain" description="DUF7904" evidence="3">
    <location>
        <begin position="1259"/>
        <end position="1358"/>
    </location>
</feature>
<dbReference type="SUPFAM" id="SSF55753">
    <property type="entry name" value="Actin depolymerizing proteins"/>
    <property type="match status" value="3"/>
</dbReference>
<evidence type="ECO:0000259" key="3">
    <source>
        <dbReference type="Pfam" id="PF25480"/>
    </source>
</evidence>
<gene>
    <name evidence="4" type="ORF">B0T17DRAFT_278304</name>
</gene>
<feature type="compositionally biased region" description="Pro residues" evidence="1">
    <location>
        <begin position="74"/>
        <end position="85"/>
    </location>
</feature>
<feature type="compositionally biased region" description="Basic and acidic residues" evidence="1">
    <location>
        <begin position="624"/>
        <end position="636"/>
    </location>
</feature>
<feature type="compositionally biased region" description="Basic and acidic residues" evidence="1">
    <location>
        <begin position="653"/>
        <end position="677"/>
    </location>
</feature>
<feature type="domain" description="DUF4045" evidence="2">
    <location>
        <begin position="2"/>
        <end position="672"/>
    </location>
</feature>
<feature type="compositionally biased region" description="Basic and acidic residues" evidence="1">
    <location>
        <begin position="1007"/>
        <end position="1019"/>
    </location>
</feature>
<feature type="compositionally biased region" description="Low complexity" evidence="1">
    <location>
        <begin position="806"/>
        <end position="825"/>
    </location>
</feature>
<feature type="compositionally biased region" description="Basic and acidic residues" evidence="1">
    <location>
        <begin position="13"/>
        <end position="50"/>
    </location>
</feature>
<feature type="compositionally biased region" description="Basic and acidic residues" evidence="1">
    <location>
        <begin position="404"/>
        <end position="414"/>
    </location>
</feature>
<feature type="compositionally biased region" description="Basic and acidic residues" evidence="1">
    <location>
        <begin position="96"/>
        <end position="107"/>
    </location>
</feature>
<dbReference type="Pfam" id="PF13254">
    <property type="entry name" value="DUF4045"/>
    <property type="match status" value="1"/>
</dbReference>
<evidence type="ECO:0008006" key="6">
    <source>
        <dbReference type="Google" id="ProtNLM"/>
    </source>
</evidence>
<feature type="compositionally biased region" description="Polar residues" evidence="1">
    <location>
        <begin position="717"/>
        <end position="732"/>
    </location>
</feature>
<dbReference type="InterPro" id="IPR007122">
    <property type="entry name" value="Villin/Gelsolin"/>
</dbReference>
<dbReference type="Proteomes" id="UP001174934">
    <property type="component" value="Unassembled WGS sequence"/>
</dbReference>
<feature type="compositionally biased region" description="Basic and acidic residues" evidence="1">
    <location>
        <begin position="128"/>
        <end position="141"/>
    </location>
</feature>
<keyword evidence="5" id="KW-1185">Reference proteome</keyword>
<dbReference type="EMBL" id="JAULSR010000004">
    <property type="protein sequence ID" value="KAK0621169.1"/>
    <property type="molecule type" value="Genomic_DNA"/>
</dbReference>
<evidence type="ECO:0000313" key="5">
    <source>
        <dbReference type="Proteomes" id="UP001174934"/>
    </source>
</evidence>
<feature type="compositionally biased region" description="Low complexity" evidence="1">
    <location>
        <begin position="982"/>
        <end position="994"/>
    </location>
</feature>
<dbReference type="InterPro" id="IPR057226">
    <property type="entry name" value="DUF7904"/>
</dbReference>
<feature type="region of interest" description="Disordered" evidence="1">
    <location>
        <begin position="806"/>
        <end position="1216"/>
    </location>
</feature>
<evidence type="ECO:0000313" key="4">
    <source>
        <dbReference type="EMBL" id="KAK0621169.1"/>
    </source>
</evidence>
<feature type="compositionally biased region" description="Polar residues" evidence="1">
    <location>
        <begin position="1044"/>
        <end position="1059"/>
    </location>
</feature>
<dbReference type="GO" id="GO:0051016">
    <property type="term" value="P:barbed-end actin filament capping"/>
    <property type="evidence" value="ECO:0007669"/>
    <property type="project" value="TreeGrafter"/>
</dbReference>
<accession>A0AA40C1D3</accession>
<dbReference type="GO" id="GO:0051015">
    <property type="term" value="F:actin filament binding"/>
    <property type="evidence" value="ECO:0007669"/>
    <property type="project" value="InterPro"/>
</dbReference>
<feature type="compositionally biased region" description="Pro residues" evidence="1">
    <location>
        <begin position="1191"/>
        <end position="1205"/>
    </location>
</feature>
<dbReference type="InterPro" id="IPR025118">
    <property type="entry name" value="DUF4045"/>
</dbReference>
<evidence type="ECO:0000259" key="2">
    <source>
        <dbReference type="Pfam" id="PF13254"/>
    </source>
</evidence>
<feature type="region of interest" description="Disordered" evidence="1">
    <location>
        <begin position="710"/>
        <end position="732"/>
    </location>
</feature>
<dbReference type="Gene3D" id="3.40.20.10">
    <property type="entry name" value="Severin"/>
    <property type="match status" value="3"/>
</dbReference>
<feature type="compositionally biased region" description="Pro residues" evidence="1">
    <location>
        <begin position="462"/>
        <end position="472"/>
    </location>
</feature>
<dbReference type="PANTHER" id="PTHR11977">
    <property type="entry name" value="VILLIN"/>
    <property type="match status" value="1"/>
</dbReference>
<feature type="compositionally biased region" description="Low complexity" evidence="1">
    <location>
        <begin position="53"/>
        <end position="67"/>
    </location>
</feature>
<feature type="region of interest" description="Disordered" evidence="1">
    <location>
        <begin position="1"/>
        <end position="696"/>
    </location>
</feature>
<feature type="compositionally biased region" description="Basic residues" evidence="1">
    <location>
        <begin position="851"/>
        <end position="862"/>
    </location>
</feature>
<dbReference type="InterPro" id="IPR029006">
    <property type="entry name" value="ADF-H/Gelsolin-like_dom_sf"/>
</dbReference>
<dbReference type="GO" id="GO:0005546">
    <property type="term" value="F:phosphatidylinositol-4,5-bisphosphate binding"/>
    <property type="evidence" value="ECO:0007669"/>
    <property type="project" value="TreeGrafter"/>
</dbReference>
<feature type="compositionally biased region" description="Low complexity" evidence="1">
    <location>
        <begin position="180"/>
        <end position="189"/>
    </location>
</feature>
<organism evidence="4 5">
    <name type="scientific">Bombardia bombarda</name>
    <dbReference type="NCBI Taxonomy" id="252184"/>
    <lineage>
        <taxon>Eukaryota</taxon>
        <taxon>Fungi</taxon>
        <taxon>Dikarya</taxon>
        <taxon>Ascomycota</taxon>
        <taxon>Pezizomycotina</taxon>
        <taxon>Sordariomycetes</taxon>
        <taxon>Sordariomycetidae</taxon>
        <taxon>Sordariales</taxon>
        <taxon>Lasiosphaeriaceae</taxon>
        <taxon>Bombardia</taxon>
    </lineage>
</organism>
<feature type="compositionally biased region" description="Polar residues" evidence="1">
    <location>
        <begin position="368"/>
        <end position="383"/>
    </location>
</feature>
<reference evidence="4" key="1">
    <citation type="submission" date="2023-06" db="EMBL/GenBank/DDBJ databases">
        <title>Genome-scale phylogeny and comparative genomics of the fungal order Sordariales.</title>
        <authorList>
            <consortium name="Lawrence Berkeley National Laboratory"/>
            <person name="Hensen N."/>
            <person name="Bonometti L."/>
            <person name="Westerberg I."/>
            <person name="Brannstrom I.O."/>
            <person name="Guillou S."/>
            <person name="Cros-Aarteil S."/>
            <person name="Calhoun S."/>
            <person name="Haridas S."/>
            <person name="Kuo A."/>
            <person name="Mondo S."/>
            <person name="Pangilinan J."/>
            <person name="Riley R."/>
            <person name="LaButti K."/>
            <person name="Andreopoulos B."/>
            <person name="Lipzen A."/>
            <person name="Chen C."/>
            <person name="Yanf M."/>
            <person name="Daum C."/>
            <person name="Ng V."/>
            <person name="Clum A."/>
            <person name="Steindorff A."/>
            <person name="Ohm R."/>
            <person name="Martin F."/>
            <person name="Silar P."/>
            <person name="Natvig D."/>
            <person name="Lalanne C."/>
            <person name="Gautier V."/>
            <person name="Ament-velasquez S.L."/>
            <person name="Kruys A."/>
            <person name="Hutchinson M.I."/>
            <person name="Powell A.J."/>
            <person name="Barry K."/>
            <person name="Miller A.N."/>
            <person name="Grigoriev I.V."/>
            <person name="Debuchy R."/>
            <person name="Gladieux P."/>
            <person name="Thoren M.H."/>
            <person name="Johannesson H."/>
        </authorList>
    </citation>
    <scope>NUCLEOTIDE SEQUENCE</scope>
    <source>
        <strain evidence="4">SMH3391-2</strain>
    </source>
</reference>
<feature type="compositionally biased region" description="Basic and acidic residues" evidence="1">
    <location>
        <begin position="606"/>
        <end position="615"/>
    </location>
</feature>
<comment type="caution">
    <text evidence="4">The sequence shown here is derived from an EMBL/GenBank/DDBJ whole genome shotgun (WGS) entry which is preliminary data.</text>
</comment>
<feature type="compositionally biased region" description="Low complexity" evidence="1">
    <location>
        <begin position="1033"/>
        <end position="1043"/>
    </location>
</feature>
<sequence length="1616" mass="175088">MSDEVSDFLRSVELLKGRREEEGEARSKDLEQKILHEKRERQARRAERARSISPQKSSPANSPSPAAHRITAPRPAPDGNRPPSPGLESSGSPRFSRLDLPDLRLDLPDFSSDAAMDRPADYFGSPTKENDSPFDADDKRPSLTSPSAGLPSARPALSWQRRPMSQHSDRSKSRPLSMVAAENAASRSSPAPPEPATVPEQQEDLTRDQISQSLAGKDPAWFRQTADRGQNSAAFRRNQVEDQDTLDMSSLRAQLPGMSRDTSADLLKERPTTRSGSPALPQLGSPLPITSAQRLDPPAAEVSNDTEVPSVDRRTVASPGRTSPSRPISPTKGMGGFVQSAMMKRSDSVKRWSVSSPGGLQRADSVASIRTATDNLQRGSTPKSAPRPGSMLREDSTSSSRPTSSHEKEDDKRPLTPIPAAEVPEEPEVTSPPSSPSKTMDPRRWSPSKSSSWLEAALNKPEPSPKPSPSPVNQPAWMVELNKAKAQKAGNPSVELARSPSTLNPSLLKKPEVKTGGLMRSSPMNTTVKPIGLGAFPSVPGGDKPVVAGFRGTLTKPSSRRGSEDPSSEGQGTADDSAPIAKSKAATPPKKDFRANLKPRVPPPEPKTEQPDELKAVFGTLRRAKTEKYVAPDELKSNILRGKNSLNATNGPKRNEKKDEFKEALLKKKDEFKKAQQEGRGVARAPSSVGEKSIPEGLAKKLELNRSGFISRPDSAASDSPLESPSFFTESNRSSYLSIAPRRDSNDVTAQTASRVSLRVEKEPAAGLGISTPFHKEAAASPARLQTKIGNGGLADRFNPALAGLLARGPPPAASGASKSPVASGVTTSGPGAAEEEEAAARPSPQLTHMTKNRARGPRRKAPTSVMKAIEGPEEPAAKVTPRLAERALGSPKAERPTSSFPKAEKPATPPKPEAISRVDSGKSIQEKPQAVAGNVISLVDSSKRGSAYEPSSAGQPIALVDSPSPIKTRPRSPTKVHEQVAALAALSQQSAKAAEGDTNSQPSSPRKLDFKRMSKFLDDQGQLIPKPEPEKSSSPTRSPTRSRAFTASANTFQAQQLGSERINDRVNTPPLVAHKTGSSFFAPPSSLELGKSQPSSPTKERSFPDLASPSPTKPARDTRVDSRPIVSPKSTSPPPSAFNGAQAFRKPTPTLDRPTSEPEQPPQLPPKSADRPAFQLEQPPRLPPKGARPLPAPPRSVKTPPPVSSPTRSPSKYGADVTKMLDKFFGSERPRRSYTADAAEILTRRPLTDDRIQTQRVQLFQFSGDGKKVPVSAHYERVLFEREMYLCPHSFTNGAGKKVNEVYFWAGDDVPESSVQDAHIFAQREARSFGGKLVKLVQGKETAEFLQALGGIVIVRRGSSNKYDSLASNMLCGRRYLGQVVFDEVDFVPSSLCSGFPYLITQQGQCYLWKGKGSDVDELGCARLVGMDLALMGELTEMEEGNEPPSFFDNVFGGGARADSADHWRLKPNYDRYCGRLFFSNAADRQQITEIFPFKQTDLLPTNIYVLDAFFEMYIIVGARSQHQYADFRNALDFAQEYSILAAGMEDRPFVPVATVVLEGMPRDLKSVFRKWRDAASPTFMNPNNPTTPNLKRGRSLRIVSLNQALVALNDKMDR</sequence>
<proteinExistence type="predicted"/>